<comment type="cofactor">
    <cofactor evidence="1 19">
        <name>FAD</name>
        <dbReference type="ChEBI" id="CHEBI:57692"/>
    </cofactor>
</comment>
<name>A0A4R6TM23_9FLAO</name>
<dbReference type="GO" id="GO:0071949">
    <property type="term" value="F:FAD binding"/>
    <property type="evidence" value="ECO:0007669"/>
    <property type="project" value="InterPro"/>
</dbReference>
<dbReference type="Pfam" id="PF02873">
    <property type="entry name" value="MurB_C"/>
    <property type="match status" value="1"/>
</dbReference>
<dbReference type="SUPFAM" id="SSF56176">
    <property type="entry name" value="FAD-binding/transporter-associated domain-like"/>
    <property type="match status" value="1"/>
</dbReference>
<evidence type="ECO:0000256" key="3">
    <source>
        <dbReference type="ARBA" id="ARBA00004496"/>
    </source>
</evidence>
<feature type="active site" description="Proton donor" evidence="19">
    <location>
        <position position="237"/>
    </location>
</feature>
<evidence type="ECO:0000256" key="13">
    <source>
        <dbReference type="ARBA" id="ARBA00022984"/>
    </source>
</evidence>
<evidence type="ECO:0000256" key="15">
    <source>
        <dbReference type="ARBA" id="ARBA00023306"/>
    </source>
</evidence>
<dbReference type="NCBIfam" id="NF000755">
    <property type="entry name" value="PRK00046.1"/>
    <property type="match status" value="1"/>
</dbReference>
<dbReference type="PANTHER" id="PTHR21071:SF4">
    <property type="entry name" value="UDP-N-ACETYLENOLPYRUVOYLGLUCOSAMINE REDUCTASE"/>
    <property type="match status" value="1"/>
</dbReference>
<dbReference type="NCBIfam" id="NF010478">
    <property type="entry name" value="PRK13903.1"/>
    <property type="match status" value="1"/>
</dbReference>
<evidence type="ECO:0000256" key="17">
    <source>
        <dbReference type="ARBA" id="ARBA00031026"/>
    </source>
</evidence>
<gene>
    <name evidence="19" type="primary">murB</name>
    <name evidence="21" type="ORF">CLV82_1448</name>
</gene>
<dbReference type="NCBIfam" id="TIGR00179">
    <property type="entry name" value="murB"/>
    <property type="match status" value="1"/>
</dbReference>
<dbReference type="GO" id="GO:0051301">
    <property type="term" value="P:cell division"/>
    <property type="evidence" value="ECO:0007669"/>
    <property type="project" value="UniProtKB-KW"/>
</dbReference>
<dbReference type="Pfam" id="PF01565">
    <property type="entry name" value="FAD_binding_4"/>
    <property type="match status" value="1"/>
</dbReference>
<keyword evidence="12 19" id="KW-0133">Cell shape</keyword>
<evidence type="ECO:0000256" key="14">
    <source>
        <dbReference type="ARBA" id="ARBA00023002"/>
    </source>
</evidence>
<keyword evidence="16 19" id="KW-0961">Cell wall biogenesis/degradation</keyword>
<sequence>MKIQENISLRPYNTFGIDARARHFISVNTVQELQQALALEEYPEKFILGGGSNMLLVSDIEALVVHVNLKGISEVEREGDHLLLKVMAGENWHQLVLWTMQQDLGGLENLSLIPGNTGTAPIQNIGAYGVELKDVFHSCEAVEVATGKLHSFTKEECEFGYRESIFKNKARGKFVITAVTFRLSLQDHHLNTSYGAIEAELEAMGISDPGIQDVSRAVIAIRRKKLPDPAELGNSGSFFKNPVIDGDAFRVFQQKNPEAPFYKVSETAYKIPAGWMIEQCGFKGKRFGDAGVHKHQALVLVNHGNATGKEILGLAHRIQEAVSERFGITIQPEVNIIGN</sequence>
<dbReference type="InterPro" id="IPR016166">
    <property type="entry name" value="FAD-bd_PCMH"/>
</dbReference>
<keyword evidence="11 19" id="KW-0521">NADP</keyword>
<dbReference type="OrthoDB" id="9804753at2"/>
<feature type="active site" evidence="19">
    <location>
        <position position="162"/>
    </location>
</feature>
<organism evidence="21 22">
    <name type="scientific">Zeaxanthinibacter enoshimensis</name>
    <dbReference type="NCBI Taxonomy" id="392009"/>
    <lineage>
        <taxon>Bacteria</taxon>
        <taxon>Pseudomonadati</taxon>
        <taxon>Bacteroidota</taxon>
        <taxon>Flavobacteriia</taxon>
        <taxon>Flavobacteriales</taxon>
        <taxon>Flavobacteriaceae</taxon>
        <taxon>Zeaxanthinibacter</taxon>
    </lineage>
</organism>
<evidence type="ECO:0000256" key="9">
    <source>
        <dbReference type="ARBA" id="ARBA00022630"/>
    </source>
</evidence>
<keyword evidence="10 19" id="KW-0274">FAD</keyword>
<evidence type="ECO:0000256" key="16">
    <source>
        <dbReference type="ARBA" id="ARBA00023316"/>
    </source>
</evidence>
<dbReference type="InterPro" id="IPR016169">
    <property type="entry name" value="FAD-bd_PCMH_sub2"/>
</dbReference>
<dbReference type="InterPro" id="IPR011601">
    <property type="entry name" value="MurB_C"/>
</dbReference>
<evidence type="ECO:0000256" key="1">
    <source>
        <dbReference type="ARBA" id="ARBA00001974"/>
    </source>
</evidence>
<comment type="function">
    <text evidence="2 19">Cell wall formation.</text>
</comment>
<dbReference type="InterPro" id="IPR016167">
    <property type="entry name" value="FAD-bd_PCMH_sub1"/>
</dbReference>
<dbReference type="RefSeq" id="WP_133643643.1">
    <property type="nucleotide sequence ID" value="NZ_SNYI01000002.1"/>
</dbReference>
<dbReference type="AlphaFoldDB" id="A0A4R6TM23"/>
<dbReference type="Gene3D" id="3.90.78.10">
    <property type="entry name" value="UDP-N-acetylenolpyruvoylglucosamine reductase, C-terminal domain"/>
    <property type="match status" value="1"/>
</dbReference>
<dbReference type="EC" id="1.3.1.98" evidence="5 19"/>
<dbReference type="InterPro" id="IPR006094">
    <property type="entry name" value="Oxid_FAD_bind_N"/>
</dbReference>
<keyword evidence="15 19" id="KW-0131">Cell cycle</keyword>
<protein>
    <recommendedName>
        <fullName evidence="6 19">UDP-N-acetylenolpyruvoylglucosamine reductase</fullName>
        <ecNumber evidence="5 19">1.3.1.98</ecNumber>
    </recommendedName>
    <alternativeName>
        <fullName evidence="17 19">UDP-N-acetylmuramate dehydrogenase</fullName>
    </alternativeName>
</protein>
<dbReference type="InterPro" id="IPR003170">
    <property type="entry name" value="MurB"/>
</dbReference>
<evidence type="ECO:0000313" key="21">
    <source>
        <dbReference type="EMBL" id="TDQ30759.1"/>
    </source>
</evidence>
<dbReference type="HAMAP" id="MF_00037">
    <property type="entry name" value="MurB"/>
    <property type="match status" value="1"/>
</dbReference>
<dbReference type="InterPro" id="IPR036318">
    <property type="entry name" value="FAD-bd_PCMH-like_sf"/>
</dbReference>
<keyword evidence="14 19" id="KW-0560">Oxidoreductase</keyword>
<dbReference type="GO" id="GO:0009252">
    <property type="term" value="P:peptidoglycan biosynthetic process"/>
    <property type="evidence" value="ECO:0007669"/>
    <property type="project" value="UniProtKB-UniRule"/>
</dbReference>
<evidence type="ECO:0000313" key="22">
    <source>
        <dbReference type="Proteomes" id="UP000295468"/>
    </source>
</evidence>
<dbReference type="Gene3D" id="3.30.465.10">
    <property type="match status" value="1"/>
</dbReference>
<keyword evidence="22" id="KW-1185">Reference proteome</keyword>
<evidence type="ECO:0000259" key="20">
    <source>
        <dbReference type="PROSITE" id="PS51387"/>
    </source>
</evidence>
<dbReference type="InterPro" id="IPR036635">
    <property type="entry name" value="MurB_C_sf"/>
</dbReference>
<dbReference type="PROSITE" id="PS51387">
    <property type="entry name" value="FAD_PCMH"/>
    <property type="match status" value="1"/>
</dbReference>
<evidence type="ECO:0000256" key="10">
    <source>
        <dbReference type="ARBA" id="ARBA00022827"/>
    </source>
</evidence>
<evidence type="ECO:0000256" key="8">
    <source>
        <dbReference type="ARBA" id="ARBA00022618"/>
    </source>
</evidence>
<dbReference type="GO" id="GO:0008360">
    <property type="term" value="P:regulation of cell shape"/>
    <property type="evidence" value="ECO:0007669"/>
    <property type="project" value="UniProtKB-KW"/>
</dbReference>
<dbReference type="UniPathway" id="UPA00219"/>
<keyword evidence="8 19" id="KW-0132">Cell division</keyword>
<dbReference type="GO" id="GO:0008762">
    <property type="term" value="F:UDP-N-acetylmuramate dehydrogenase activity"/>
    <property type="evidence" value="ECO:0007669"/>
    <property type="project" value="UniProtKB-UniRule"/>
</dbReference>
<keyword evidence="7 19" id="KW-0963">Cytoplasm</keyword>
<feature type="active site" evidence="19">
    <location>
        <position position="333"/>
    </location>
</feature>
<evidence type="ECO:0000256" key="12">
    <source>
        <dbReference type="ARBA" id="ARBA00022960"/>
    </source>
</evidence>
<comment type="pathway">
    <text evidence="4 19">Cell wall biogenesis; peptidoglycan biosynthesis.</text>
</comment>
<comment type="caution">
    <text evidence="21">The sequence shown here is derived from an EMBL/GenBank/DDBJ whole genome shotgun (WGS) entry which is preliminary data.</text>
</comment>
<accession>A0A4R6TM23</accession>
<evidence type="ECO:0000256" key="6">
    <source>
        <dbReference type="ARBA" id="ARBA00015188"/>
    </source>
</evidence>
<proteinExistence type="inferred from homology"/>
<dbReference type="SUPFAM" id="SSF56194">
    <property type="entry name" value="Uridine diphospho-N-Acetylenolpyruvylglucosamine reductase, MurB, C-terminal domain"/>
    <property type="match status" value="1"/>
</dbReference>
<keyword evidence="13 19" id="KW-0573">Peptidoglycan synthesis</keyword>
<evidence type="ECO:0000256" key="5">
    <source>
        <dbReference type="ARBA" id="ARBA00012518"/>
    </source>
</evidence>
<evidence type="ECO:0000256" key="4">
    <source>
        <dbReference type="ARBA" id="ARBA00004752"/>
    </source>
</evidence>
<feature type="domain" description="FAD-binding PCMH-type" evidence="20">
    <location>
        <begin position="17"/>
        <end position="186"/>
    </location>
</feature>
<dbReference type="GO" id="GO:0005829">
    <property type="term" value="C:cytosol"/>
    <property type="evidence" value="ECO:0007669"/>
    <property type="project" value="TreeGrafter"/>
</dbReference>
<dbReference type="Proteomes" id="UP000295468">
    <property type="component" value="Unassembled WGS sequence"/>
</dbReference>
<evidence type="ECO:0000256" key="11">
    <source>
        <dbReference type="ARBA" id="ARBA00022857"/>
    </source>
</evidence>
<comment type="subcellular location">
    <subcellularLocation>
        <location evidence="3 19">Cytoplasm</location>
    </subcellularLocation>
</comment>
<evidence type="ECO:0000256" key="18">
    <source>
        <dbReference type="ARBA" id="ARBA00048914"/>
    </source>
</evidence>
<comment type="similarity">
    <text evidence="19">Belongs to the MurB family.</text>
</comment>
<dbReference type="GO" id="GO:0071555">
    <property type="term" value="P:cell wall organization"/>
    <property type="evidence" value="ECO:0007669"/>
    <property type="project" value="UniProtKB-KW"/>
</dbReference>
<evidence type="ECO:0000256" key="19">
    <source>
        <dbReference type="HAMAP-Rule" id="MF_00037"/>
    </source>
</evidence>
<dbReference type="EMBL" id="SNYI01000002">
    <property type="protein sequence ID" value="TDQ30759.1"/>
    <property type="molecule type" value="Genomic_DNA"/>
</dbReference>
<comment type="catalytic activity">
    <reaction evidence="18 19">
        <text>UDP-N-acetyl-alpha-D-muramate + NADP(+) = UDP-N-acetyl-3-O-(1-carboxyvinyl)-alpha-D-glucosamine + NADPH + H(+)</text>
        <dbReference type="Rhea" id="RHEA:12248"/>
        <dbReference type="ChEBI" id="CHEBI:15378"/>
        <dbReference type="ChEBI" id="CHEBI:57783"/>
        <dbReference type="ChEBI" id="CHEBI:58349"/>
        <dbReference type="ChEBI" id="CHEBI:68483"/>
        <dbReference type="ChEBI" id="CHEBI:70757"/>
        <dbReference type="EC" id="1.3.1.98"/>
    </reaction>
</comment>
<dbReference type="PANTHER" id="PTHR21071">
    <property type="entry name" value="UDP-N-ACETYLENOLPYRUVOYLGLUCOSAMINE REDUCTASE"/>
    <property type="match status" value="1"/>
</dbReference>
<dbReference type="Gene3D" id="3.30.43.10">
    <property type="entry name" value="Uridine Diphospho-n-acetylenolpyruvylglucosamine Reductase, domain 2"/>
    <property type="match status" value="1"/>
</dbReference>
<keyword evidence="9 19" id="KW-0285">Flavoprotein</keyword>
<evidence type="ECO:0000256" key="7">
    <source>
        <dbReference type="ARBA" id="ARBA00022490"/>
    </source>
</evidence>
<reference evidence="21 22" key="1">
    <citation type="submission" date="2019-03" db="EMBL/GenBank/DDBJ databases">
        <title>Genomic Encyclopedia of Archaeal and Bacterial Type Strains, Phase II (KMG-II): from individual species to whole genera.</title>
        <authorList>
            <person name="Goeker M."/>
        </authorList>
    </citation>
    <scope>NUCLEOTIDE SEQUENCE [LARGE SCALE GENOMIC DNA]</scope>
    <source>
        <strain evidence="21 22">DSM 18435</strain>
    </source>
</reference>
<evidence type="ECO:0000256" key="2">
    <source>
        <dbReference type="ARBA" id="ARBA00003921"/>
    </source>
</evidence>